<evidence type="ECO:0000313" key="4">
    <source>
        <dbReference type="Proteomes" id="UP000018680"/>
    </source>
</evidence>
<dbReference type="STRING" id="1307761.L21SP2_0548"/>
<dbReference type="eggNOG" id="COG0366">
    <property type="taxonomic scope" value="Bacteria"/>
</dbReference>
<dbReference type="InterPro" id="IPR017853">
    <property type="entry name" value="GH"/>
</dbReference>
<evidence type="ECO:0000256" key="1">
    <source>
        <dbReference type="SAM" id="MobiDB-lite"/>
    </source>
</evidence>
<dbReference type="GO" id="GO:0016787">
    <property type="term" value="F:hydrolase activity"/>
    <property type="evidence" value="ECO:0007669"/>
    <property type="project" value="UniProtKB-KW"/>
</dbReference>
<dbReference type="InterPro" id="IPR006047">
    <property type="entry name" value="GH13_cat_dom"/>
</dbReference>
<accession>V5WEB6</accession>
<protein>
    <submittedName>
        <fullName evidence="3">Alpha-glucosidase/glycosyl hydrolase</fullName>
    </submittedName>
</protein>
<proteinExistence type="predicted"/>
<dbReference type="InterPro" id="IPR045857">
    <property type="entry name" value="O16G_dom_2"/>
</dbReference>
<organism evidence="3 4">
    <name type="scientific">Salinispira pacifica</name>
    <dbReference type="NCBI Taxonomy" id="1307761"/>
    <lineage>
        <taxon>Bacteria</taxon>
        <taxon>Pseudomonadati</taxon>
        <taxon>Spirochaetota</taxon>
        <taxon>Spirochaetia</taxon>
        <taxon>Spirochaetales</taxon>
        <taxon>Spirochaetaceae</taxon>
        <taxon>Salinispira</taxon>
    </lineage>
</organism>
<dbReference type="KEGG" id="slr:L21SP2_0548"/>
<dbReference type="Gene3D" id="3.90.400.10">
    <property type="entry name" value="Oligo-1,6-glucosidase, Domain 2"/>
    <property type="match status" value="1"/>
</dbReference>
<dbReference type="SMART" id="SM00642">
    <property type="entry name" value="Aamy"/>
    <property type="match status" value="1"/>
</dbReference>
<dbReference type="PANTHER" id="PTHR10357">
    <property type="entry name" value="ALPHA-AMYLASE FAMILY MEMBER"/>
    <property type="match status" value="1"/>
</dbReference>
<dbReference type="EMBL" id="CP006939">
    <property type="protein sequence ID" value="AHC13980.1"/>
    <property type="molecule type" value="Genomic_DNA"/>
</dbReference>
<dbReference type="Pfam" id="PF00128">
    <property type="entry name" value="Alpha-amylase"/>
    <property type="match status" value="1"/>
</dbReference>
<name>V5WEB6_9SPIO</name>
<dbReference type="AlphaFoldDB" id="V5WEB6"/>
<feature type="domain" description="Glycosyl hydrolase family 13 catalytic" evidence="2">
    <location>
        <begin position="92"/>
        <end position="483"/>
    </location>
</feature>
<evidence type="ECO:0000313" key="3">
    <source>
        <dbReference type="EMBL" id="AHC13980.1"/>
    </source>
</evidence>
<dbReference type="RefSeq" id="WP_024266912.1">
    <property type="nucleotide sequence ID" value="NC_023035.1"/>
</dbReference>
<dbReference type="Proteomes" id="UP000018680">
    <property type="component" value="Chromosome"/>
</dbReference>
<feature type="region of interest" description="Disordered" evidence="1">
    <location>
        <begin position="1"/>
        <end position="21"/>
    </location>
</feature>
<sequence length="592" mass="65482">MFYERKSTARPHSPAPNLAHSPARRGIMSAFPVSSRKTPLVLVLLTLFLLAACKPQPQGPGDEYFGNFTPVNPGAESLGAPADWYSDARFYHIWVNAFSDSDGDGIGDIPGIVNRLDYLEDLGINAIWLSPIFETKGQDYPQGNMHGYDTTDHYEINPYFGDTEDVRNLLDQAHSRGIRVIFDFVPNHVSTQHPWFQYSVENSGGYGDWFVWEYEDLDNYYDGPWGQEVWHRASNGRYYYGVFWDGMPDLNYENPEVRESMASVVTHWLNFGFDGIRVDAVKYVYEQDTDDNPRTAPIMEDTAATREYFAELREKILDHYGYRGFGKFMVVENWTNTDKLDTYAEFNGRAAAQMSFDFDLGGTIFYSLSGGSPAALSSYLSTRDSYDMPSDFRYGNFLSNHDNVRSRPMTETGDNTETAKMAAAYNILLPGVPFVYYGNEVGMTGAAGDDIDLRQDLNWADVTSQTGDSSSLLEWYRALLTARKNYDELGGGQFTDVSSEASNGNIFAGLWQDAASDTAVLFVGNHNSSGVTPESMNLSGYLSGVGSGVTTIIGSDNGAGFSSGSFTSGTIAGRTVKVYVLGSGSEPVLLAP</sequence>
<evidence type="ECO:0000259" key="2">
    <source>
        <dbReference type="SMART" id="SM00642"/>
    </source>
</evidence>
<dbReference type="Gene3D" id="3.20.20.80">
    <property type="entry name" value="Glycosidases"/>
    <property type="match status" value="1"/>
</dbReference>
<keyword evidence="3" id="KW-0378">Hydrolase</keyword>
<gene>
    <name evidence="3" type="ORF">L21SP2_0548</name>
</gene>
<dbReference type="HOGENOM" id="CLU_460699_0_0_12"/>
<reference evidence="3 4" key="1">
    <citation type="journal article" date="2015" name="Stand. Genomic Sci.">
        <title>Complete genome sequence and description of Salinispira pacifica gen. nov., sp. nov., a novel spirochaete isolated form a hypersaline microbial mat.</title>
        <authorList>
            <person name="Ben Hania W."/>
            <person name="Joseph M."/>
            <person name="Schumann P."/>
            <person name="Bunk B."/>
            <person name="Fiebig A."/>
            <person name="Sproer C."/>
            <person name="Klenk H.P."/>
            <person name="Fardeau M.L."/>
            <person name="Spring S."/>
        </authorList>
    </citation>
    <scope>NUCLEOTIDE SEQUENCE [LARGE SCALE GENOMIC DNA]</scope>
    <source>
        <strain evidence="3 4">L21-RPul-D2</strain>
    </source>
</reference>
<dbReference type="GO" id="GO:0005975">
    <property type="term" value="P:carbohydrate metabolic process"/>
    <property type="evidence" value="ECO:0007669"/>
    <property type="project" value="InterPro"/>
</dbReference>
<dbReference type="SUPFAM" id="SSF51445">
    <property type="entry name" value="(Trans)glycosidases"/>
    <property type="match status" value="1"/>
</dbReference>
<keyword evidence="4" id="KW-1185">Reference proteome</keyword>